<keyword evidence="12" id="KW-1185">Reference proteome</keyword>
<evidence type="ECO:0000256" key="4">
    <source>
        <dbReference type="ARBA" id="ARBA00022598"/>
    </source>
</evidence>
<comment type="catalytic activity">
    <reaction evidence="9">
        <text>UTP + L-glutamine + ATP + H2O = CTP + L-glutamate + ADP + phosphate + 2 H(+)</text>
        <dbReference type="Rhea" id="RHEA:26426"/>
        <dbReference type="ChEBI" id="CHEBI:15377"/>
        <dbReference type="ChEBI" id="CHEBI:15378"/>
        <dbReference type="ChEBI" id="CHEBI:29985"/>
        <dbReference type="ChEBI" id="CHEBI:30616"/>
        <dbReference type="ChEBI" id="CHEBI:37563"/>
        <dbReference type="ChEBI" id="CHEBI:43474"/>
        <dbReference type="ChEBI" id="CHEBI:46398"/>
        <dbReference type="ChEBI" id="CHEBI:58359"/>
        <dbReference type="ChEBI" id="CHEBI:456216"/>
        <dbReference type="EC" id="6.3.4.2"/>
    </reaction>
</comment>
<dbReference type="Proteomes" id="UP000516437">
    <property type="component" value="Chromosome 2"/>
</dbReference>
<dbReference type="GO" id="GO:0003883">
    <property type="term" value="F:CTP synthase activity"/>
    <property type="evidence" value="ECO:0007669"/>
    <property type="project" value="UniProtKB-EC"/>
</dbReference>
<comment type="caution">
    <text evidence="11">The sequence shown here is derived from an EMBL/GenBank/DDBJ whole genome shotgun (WGS) entry which is preliminary data.</text>
</comment>
<evidence type="ECO:0000313" key="11">
    <source>
        <dbReference type="EMBL" id="KAB1223000.1"/>
    </source>
</evidence>
<dbReference type="UniPathway" id="UPA00159">
    <property type="reaction ID" value="UER00277"/>
</dbReference>
<dbReference type="PANTHER" id="PTHR11550:SF0">
    <property type="entry name" value="CTP SYNTHASE-RELATED"/>
    <property type="match status" value="1"/>
</dbReference>
<dbReference type="PANTHER" id="PTHR11550">
    <property type="entry name" value="CTP SYNTHASE"/>
    <property type="match status" value="1"/>
</dbReference>
<evidence type="ECO:0000256" key="6">
    <source>
        <dbReference type="ARBA" id="ARBA00022840"/>
    </source>
</evidence>
<dbReference type="GO" id="GO:0044210">
    <property type="term" value="P:'de novo' CTP biosynthetic process"/>
    <property type="evidence" value="ECO:0007669"/>
    <property type="project" value="UniProtKB-UniPathway"/>
</dbReference>
<evidence type="ECO:0000256" key="3">
    <source>
        <dbReference type="ARBA" id="ARBA00012291"/>
    </source>
</evidence>
<reference evidence="11 12" key="1">
    <citation type="journal article" date="2019" name="Plant Biotechnol. J.">
        <title>The red bayberry genome and genetic basis of sex determination.</title>
        <authorList>
            <person name="Jia H.M."/>
            <person name="Jia H.J."/>
            <person name="Cai Q.L."/>
            <person name="Wang Y."/>
            <person name="Zhao H.B."/>
            <person name="Yang W.F."/>
            <person name="Wang G.Y."/>
            <person name="Li Y.H."/>
            <person name="Zhan D.L."/>
            <person name="Shen Y.T."/>
            <person name="Niu Q.F."/>
            <person name="Chang L."/>
            <person name="Qiu J."/>
            <person name="Zhao L."/>
            <person name="Xie H.B."/>
            <person name="Fu W.Y."/>
            <person name="Jin J."/>
            <person name="Li X.W."/>
            <person name="Jiao Y."/>
            <person name="Zhou C.C."/>
            <person name="Tu T."/>
            <person name="Chai C.Y."/>
            <person name="Gao J.L."/>
            <person name="Fan L.J."/>
            <person name="van de Weg E."/>
            <person name="Wang J.Y."/>
            <person name="Gao Z.S."/>
        </authorList>
    </citation>
    <scope>NUCLEOTIDE SEQUENCE [LARGE SCALE GENOMIC DNA]</scope>
    <source>
        <tissue evidence="11">Leaves</tissue>
    </source>
</reference>
<protein>
    <recommendedName>
        <fullName evidence="3">CTP synthase (glutamine hydrolyzing)</fullName>
        <ecNumber evidence="3">6.3.4.2</ecNumber>
    </recommendedName>
</protein>
<dbReference type="GO" id="GO:0005524">
    <property type="term" value="F:ATP binding"/>
    <property type="evidence" value="ECO:0007669"/>
    <property type="project" value="UniProtKB-KW"/>
</dbReference>
<dbReference type="AlphaFoldDB" id="A0A6A1WJE9"/>
<evidence type="ECO:0000256" key="9">
    <source>
        <dbReference type="ARBA" id="ARBA00047781"/>
    </source>
</evidence>
<name>A0A6A1WJE9_9ROSI</name>
<dbReference type="InterPro" id="IPR029062">
    <property type="entry name" value="Class_I_gatase-like"/>
</dbReference>
<keyword evidence="5" id="KW-0547">Nucleotide-binding</keyword>
<dbReference type="EMBL" id="RXIC02000020">
    <property type="protein sequence ID" value="KAB1223000.1"/>
    <property type="molecule type" value="Genomic_DNA"/>
</dbReference>
<dbReference type="Gene3D" id="3.40.50.880">
    <property type="match status" value="1"/>
</dbReference>
<organism evidence="11 12">
    <name type="scientific">Morella rubra</name>
    <name type="common">Chinese bayberry</name>
    <dbReference type="NCBI Taxonomy" id="262757"/>
    <lineage>
        <taxon>Eukaryota</taxon>
        <taxon>Viridiplantae</taxon>
        <taxon>Streptophyta</taxon>
        <taxon>Embryophyta</taxon>
        <taxon>Tracheophyta</taxon>
        <taxon>Spermatophyta</taxon>
        <taxon>Magnoliopsida</taxon>
        <taxon>eudicotyledons</taxon>
        <taxon>Gunneridae</taxon>
        <taxon>Pentapetalae</taxon>
        <taxon>rosids</taxon>
        <taxon>fabids</taxon>
        <taxon>Fagales</taxon>
        <taxon>Myricaceae</taxon>
        <taxon>Morella</taxon>
    </lineage>
</organism>
<gene>
    <name evidence="11" type="ORF">CJ030_MR2G020051</name>
</gene>
<dbReference type="Pfam" id="PF00117">
    <property type="entry name" value="GATase"/>
    <property type="match status" value="1"/>
</dbReference>
<evidence type="ECO:0000256" key="2">
    <source>
        <dbReference type="ARBA" id="ARBA00007533"/>
    </source>
</evidence>
<evidence type="ECO:0000256" key="7">
    <source>
        <dbReference type="ARBA" id="ARBA00022962"/>
    </source>
</evidence>
<keyword evidence="6" id="KW-0067">ATP-binding</keyword>
<dbReference type="OrthoDB" id="1739076at2759"/>
<keyword evidence="7" id="KW-0315">Glutamine amidotransferase</keyword>
<keyword evidence="8" id="KW-0665">Pyrimidine biosynthesis</keyword>
<evidence type="ECO:0000313" key="12">
    <source>
        <dbReference type="Proteomes" id="UP000516437"/>
    </source>
</evidence>
<feature type="domain" description="Glutamine amidotransferase" evidence="10">
    <location>
        <begin position="10"/>
        <end position="115"/>
    </location>
</feature>
<sequence length="187" mass="20917">MVGKYAGLSNSYLSVLKALVHASVACRQKLIVEWVAAGELEDITANPDVYKAVWDRLKGVMVFFFLGGFSDRGVQGKILAAKYAREKNVPFLGICLGVQIIVIEFVRSVLGLHDVGISFMQVDDYERRQTLVNLKMFKGEDLGRKTRNTISIKECEGASESKGKSKNQVERTKERIRITEITLEEDA</sequence>
<evidence type="ECO:0000256" key="8">
    <source>
        <dbReference type="ARBA" id="ARBA00022975"/>
    </source>
</evidence>
<comment type="similarity">
    <text evidence="2">Belongs to the CTP synthase family.</text>
</comment>
<dbReference type="GO" id="GO:0019856">
    <property type="term" value="P:pyrimidine nucleobase biosynthetic process"/>
    <property type="evidence" value="ECO:0007669"/>
    <property type="project" value="TreeGrafter"/>
</dbReference>
<dbReference type="InterPro" id="IPR017926">
    <property type="entry name" value="GATASE"/>
</dbReference>
<evidence type="ECO:0000259" key="10">
    <source>
        <dbReference type="Pfam" id="PF00117"/>
    </source>
</evidence>
<evidence type="ECO:0000256" key="5">
    <source>
        <dbReference type="ARBA" id="ARBA00022741"/>
    </source>
</evidence>
<evidence type="ECO:0000256" key="1">
    <source>
        <dbReference type="ARBA" id="ARBA00005171"/>
    </source>
</evidence>
<dbReference type="InterPro" id="IPR004468">
    <property type="entry name" value="CTP_synthase"/>
</dbReference>
<accession>A0A6A1WJE9</accession>
<comment type="pathway">
    <text evidence="1">Pyrimidine metabolism; CTP biosynthesis via de novo pathway; CTP from UDP: step 2/2.</text>
</comment>
<dbReference type="GO" id="GO:0042802">
    <property type="term" value="F:identical protein binding"/>
    <property type="evidence" value="ECO:0007669"/>
    <property type="project" value="TreeGrafter"/>
</dbReference>
<proteinExistence type="inferred from homology"/>
<dbReference type="SUPFAM" id="SSF52317">
    <property type="entry name" value="Class I glutamine amidotransferase-like"/>
    <property type="match status" value="1"/>
</dbReference>
<keyword evidence="4" id="KW-0436">Ligase</keyword>
<dbReference type="EC" id="6.3.4.2" evidence="3"/>